<reference evidence="1 2" key="2">
    <citation type="submission" date="2008-08" db="EMBL/GenBank/DDBJ databases">
        <authorList>
            <person name="Fulton L."/>
            <person name="Clifton S."/>
            <person name="Fulton B."/>
            <person name="Xu J."/>
            <person name="Minx P."/>
            <person name="Pepin K.H."/>
            <person name="Johnson M."/>
            <person name="Thiruvilangam P."/>
            <person name="Bhonagiri V."/>
            <person name="Nash W.E."/>
            <person name="Mardis E.R."/>
            <person name="Wilson R.K."/>
        </authorList>
    </citation>
    <scope>NUCLEOTIDE SEQUENCE [LARGE SCALE GENOMIC DNA]</scope>
    <source>
        <strain evidence="2">DSM 17135 / JCM 12973 / M2</strain>
    </source>
</reference>
<dbReference type="HOGENOM" id="CLU_3196272_0_0_10"/>
<name>B5CYJ3_PHOPM</name>
<protein>
    <submittedName>
        <fullName evidence="1">Uncharacterized protein</fullName>
    </submittedName>
</protein>
<dbReference type="AlphaFoldDB" id="B5CYJ3"/>
<sequence length="45" mass="5193">MVSSFKAYITETKIGISHDFCKSFLRVDKKLTKFNLQLKKSGKIL</sequence>
<organism evidence="1 2">
    <name type="scientific">Phocaeicola plebeius (strain DSM 17135 / JCM 12973 / CCUG 54634 / M2)</name>
    <name type="common">Bacteroides plebeius</name>
    <dbReference type="NCBI Taxonomy" id="484018"/>
    <lineage>
        <taxon>Bacteria</taxon>
        <taxon>Pseudomonadati</taxon>
        <taxon>Bacteroidota</taxon>
        <taxon>Bacteroidia</taxon>
        <taxon>Bacteroidales</taxon>
        <taxon>Bacteroidaceae</taxon>
        <taxon>Phocaeicola</taxon>
    </lineage>
</organism>
<comment type="caution">
    <text evidence="1">The sequence shown here is derived from an EMBL/GenBank/DDBJ whole genome shotgun (WGS) entry which is preliminary data.</text>
</comment>
<proteinExistence type="predicted"/>
<reference evidence="1 2" key="1">
    <citation type="submission" date="2008-08" db="EMBL/GenBank/DDBJ databases">
        <title>Draft genome sequence of Bacteroides plebeius (DSM 17135).</title>
        <authorList>
            <person name="Sudarsanam P."/>
            <person name="Ley R."/>
            <person name="Guruge J."/>
            <person name="Turnbaugh P.J."/>
            <person name="Mahowald M."/>
            <person name="Liep D."/>
            <person name="Gordon J."/>
        </authorList>
    </citation>
    <scope>NUCLEOTIDE SEQUENCE [LARGE SCALE GENOMIC DNA]</scope>
    <source>
        <strain evidence="2">DSM 17135 / JCM 12973 / M2</strain>
    </source>
</reference>
<dbReference type="Proteomes" id="UP000003452">
    <property type="component" value="Unassembled WGS sequence"/>
</dbReference>
<evidence type="ECO:0000313" key="1">
    <source>
        <dbReference type="EMBL" id="EDY95525.1"/>
    </source>
</evidence>
<gene>
    <name evidence="1" type="ORF">BACPLE_01797</name>
</gene>
<evidence type="ECO:0000313" key="2">
    <source>
        <dbReference type="Proteomes" id="UP000003452"/>
    </source>
</evidence>
<accession>B5CYJ3</accession>
<dbReference type="EMBL" id="ABQC02000019">
    <property type="protein sequence ID" value="EDY95525.1"/>
    <property type="molecule type" value="Genomic_DNA"/>
</dbReference>